<evidence type="ECO:0000313" key="2">
    <source>
        <dbReference type="Proteomes" id="UP000627464"/>
    </source>
</evidence>
<evidence type="ECO:0000313" key="1">
    <source>
        <dbReference type="EMBL" id="GGA38498.1"/>
    </source>
</evidence>
<name>A0ABQ1G7Z9_9GAMM</name>
<organism evidence="1 2">
    <name type="scientific">Hafnia psychrotolerans</name>
    <dbReference type="NCBI Taxonomy" id="1477018"/>
    <lineage>
        <taxon>Bacteria</taxon>
        <taxon>Pseudomonadati</taxon>
        <taxon>Pseudomonadota</taxon>
        <taxon>Gammaproteobacteria</taxon>
        <taxon>Enterobacterales</taxon>
        <taxon>Hafniaceae</taxon>
        <taxon>Hafnia</taxon>
    </lineage>
</organism>
<accession>A0ABQ1G7Z9</accession>
<keyword evidence="2" id="KW-1185">Reference proteome</keyword>
<comment type="caution">
    <text evidence="1">The sequence shown here is derived from an EMBL/GenBank/DDBJ whole genome shotgun (WGS) entry which is preliminary data.</text>
</comment>
<gene>
    <name evidence="1" type="ORF">GCM10011328_11670</name>
</gene>
<dbReference type="EMBL" id="BMFZ01000003">
    <property type="protein sequence ID" value="GGA38498.1"/>
    <property type="molecule type" value="Genomic_DNA"/>
</dbReference>
<sequence>MQIIPKLSRERLAALPPGTPLRIGRQLVTFNECRADTVFYTDQAGTPRQFAEAIICASATEHVESQMCDYCGKFRLPADLQLIVVEQYRGSKTHTVCKEGLCAYMLQMQKRTKPAPTMRGARGKTSWK</sequence>
<dbReference type="Proteomes" id="UP000627464">
    <property type="component" value="Unassembled WGS sequence"/>
</dbReference>
<dbReference type="RefSeq" id="WP_188471448.1">
    <property type="nucleotide sequence ID" value="NZ_BMFZ01000003.1"/>
</dbReference>
<protein>
    <submittedName>
        <fullName evidence="1">Uncharacterized protein</fullName>
    </submittedName>
</protein>
<proteinExistence type="predicted"/>
<reference evidence="2" key="1">
    <citation type="journal article" date="2019" name="Int. J. Syst. Evol. Microbiol.">
        <title>The Global Catalogue of Microorganisms (GCM) 10K type strain sequencing project: providing services to taxonomists for standard genome sequencing and annotation.</title>
        <authorList>
            <consortium name="The Broad Institute Genomics Platform"/>
            <consortium name="The Broad Institute Genome Sequencing Center for Infectious Disease"/>
            <person name="Wu L."/>
            <person name="Ma J."/>
        </authorList>
    </citation>
    <scope>NUCLEOTIDE SEQUENCE [LARGE SCALE GENOMIC DNA]</scope>
    <source>
        <strain evidence="2">CGMCC 1.12806</strain>
    </source>
</reference>